<evidence type="ECO:0008006" key="3">
    <source>
        <dbReference type="Google" id="ProtNLM"/>
    </source>
</evidence>
<proteinExistence type="predicted"/>
<dbReference type="GO" id="GO:0016491">
    <property type="term" value="F:oxidoreductase activity"/>
    <property type="evidence" value="ECO:0007669"/>
    <property type="project" value="InterPro"/>
</dbReference>
<comment type="caution">
    <text evidence="1">The sequence shown here is derived from an EMBL/GenBank/DDBJ whole genome shotgun (WGS) entry which is preliminary data.</text>
</comment>
<evidence type="ECO:0000313" key="2">
    <source>
        <dbReference type="Proteomes" id="UP000230179"/>
    </source>
</evidence>
<dbReference type="AlphaFoldDB" id="A0A2H0UA80"/>
<protein>
    <recommendedName>
        <fullName evidence="3">Nitroreductase domain-containing protein</fullName>
    </recommendedName>
</protein>
<dbReference type="Gene3D" id="3.40.109.10">
    <property type="entry name" value="NADH Oxidase"/>
    <property type="match status" value="2"/>
</dbReference>
<accession>A0A2H0UA80</accession>
<dbReference type="InterPro" id="IPR000415">
    <property type="entry name" value="Nitroreductase-like"/>
</dbReference>
<organism evidence="1 2">
    <name type="scientific">Candidatus Kaiserbacteria bacterium CG10_big_fil_rev_8_21_14_0_10_56_12</name>
    <dbReference type="NCBI Taxonomy" id="1974611"/>
    <lineage>
        <taxon>Bacteria</taxon>
        <taxon>Candidatus Kaiseribacteriota</taxon>
    </lineage>
</organism>
<dbReference type="EMBL" id="PFBL01000008">
    <property type="protein sequence ID" value="PIR83302.1"/>
    <property type="molecule type" value="Genomic_DNA"/>
</dbReference>
<sequence length="356" mass="39406">MIKGLSPALERILTAGNSAPSGENCQPWHFIVRQGTTVEVHLLPDRDQSAYSWGQRSSYLANGAAIENMTIAASKEGLMANVEYFPASRNKWHVANLAFESCQREPHPLAPWIKERVSNRKLYDVRPLSKAERNVLVAVGDERCAVVLVDDQVTLKRLARIGATNEEVMLGNRTLHNFFFTHVSWSKEEDNAKKVGFYIKTLELPPPAEKMFALLSYWPAMKILSKAGLNRVVAAQNASVNRTAAAMAGFLMTGTEPLDFVTAGRIIERFWLTATSLGLSCQPLTGMLFLALQISNDGMGPFTRREREMIAAQVQEASAIMDADDKHLGFIMRVGRAVPPTAKAGRFPLHEIVEIA</sequence>
<name>A0A2H0UA80_9BACT</name>
<gene>
    <name evidence="1" type="ORF">COU19_01030</name>
</gene>
<dbReference type="Proteomes" id="UP000230179">
    <property type="component" value="Unassembled WGS sequence"/>
</dbReference>
<evidence type="ECO:0000313" key="1">
    <source>
        <dbReference type="EMBL" id="PIR83302.1"/>
    </source>
</evidence>
<reference evidence="2" key="1">
    <citation type="submission" date="2017-09" db="EMBL/GenBank/DDBJ databases">
        <title>Depth-based differentiation of microbial function through sediment-hosted aquifers and enrichment of novel symbionts in the deep terrestrial subsurface.</title>
        <authorList>
            <person name="Probst A.J."/>
            <person name="Ladd B."/>
            <person name="Jarett J.K."/>
            <person name="Geller-Mcgrath D.E."/>
            <person name="Sieber C.M.K."/>
            <person name="Emerson J.B."/>
            <person name="Anantharaman K."/>
            <person name="Thomas B.C."/>
            <person name="Malmstrom R."/>
            <person name="Stieglmeier M."/>
            <person name="Klingl A."/>
            <person name="Woyke T."/>
            <person name="Ryan C.M."/>
            <person name="Banfield J.F."/>
        </authorList>
    </citation>
    <scope>NUCLEOTIDE SEQUENCE [LARGE SCALE GENOMIC DNA]</scope>
</reference>
<dbReference type="SUPFAM" id="SSF55469">
    <property type="entry name" value="FMN-dependent nitroreductase-like"/>
    <property type="match status" value="2"/>
</dbReference>